<feature type="region of interest" description="Disordered" evidence="6">
    <location>
        <begin position="1238"/>
        <end position="1269"/>
    </location>
</feature>
<dbReference type="Gene3D" id="3.40.720.10">
    <property type="entry name" value="Alkaline Phosphatase, subunit A"/>
    <property type="match status" value="1"/>
</dbReference>
<protein>
    <recommendedName>
        <fullName evidence="9">Sulfatase N-terminal domain-containing protein</fullName>
    </recommendedName>
</protein>
<feature type="region of interest" description="Disordered" evidence="6">
    <location>
        <begin position="1045"/>
        <end position="1123"/>
    </location>
</feature>
<proteinExistence type="inferred from homology"/>
<keyword evidence="7" id="KW-0472">Membrane</keyword>
<feature type="compositionally biased region" description="Basic and acidic residues" evidence="6">
    <location>
        <begin position="1238"/>
        <end position="1257"/>
    </location>
</feature>
<feature type="compositionally biased region" description="Polar residues" evidence="6">
    <location>
        <begin position="571"/>
        <end position="593"/>
    </location>
</feature>
<feature type="compositionally biased region" description="Polar residues" evidence="6">
    <location>
        <begin position="777"/>
        <end position="812"/>
    </location>
</feature>
<dbReference type="Gene3D" id="3.30.1120.10">
    <property type="match status" value="1"/>
</dbReference>
<evidence type="ECO:0000259" key="9">
    <source>
        <dbReference type="Pfam" id="PF00884"/>
    </source>
</evidence>
<dbReference type="SUPFAM" id="SSF53649">
    <property type="entry name" value="Alkaline phosphatase-like"/>
    <property type="match status" value="1"/>
</dbReference>
<feature type="transmembrane region" description="Helical" evidence="7">
    <location>
        <begin position="1501"/>
        <end position="1529"/>
    </location>
</feature>
<feature type="compositionally biased region" description="Polar residues" evidence="6">
    <location>
        <begin position="1478"/>
        <end position="1491"/>
    </location>
</feature>
<keyword evidence="7" id="KW-1133">Transmembrane helix</keyword>
<dbReference type="RefSeq" id="XP_066922862.1">
    <property type="nucleotide sequence ID" value="XM_067066761.1"/>
</dbReference>
<feature type="compositionally biased region" description="Low complexity" evidence="6">
    <location>
        <begin position="1077"/>
        <end position="1091"/>
    </location>
</feature>
<evidence type="ECO:0000256" key="2">
    <source>
        <dbReference type="ARBA" id="ARBA00008779"/>
    </source>
</evidence>
<keyword evidence="3" id="KW-0479">Metal-binding</keyword>
<feature type="compositionally biased region" description="Polar residues" evidence="6">
    <location>
        <begin position="1055"/>
        <end position="1066"/>
    </location>
</feature>
<feature type="compositionally biased region" description="Polar residues" evidence="6">
    <location>
        <begin position="1449"/>
        <end position="1458"/>
    </location>
</feature>
<dbReference type="Proteomes" id="UP000594262">
    <property type="component" value="Unplaced"/>
</dbReference>
<keyword evidence="5" id="KW-0325">Glycoprotein</keyword>
<dbReference type="CDD" id="cd16029">
    <property type="entry name" value="4-S"/>
    <property type="match status" value="1"/>
</dbReference>
<evidence type="ECO:0000256" key="4">
    <source>
        <dbReference type="ARBA" id="ARBA00022837"/>
    </source>
</evidence>
<evidence type="ECO:0000256" key="1">
    <source>
        <dbReference type="ARBA" id="ARBA00001913"/>
    </source>
</evidence>
<dbReference type="InterPro" id="IPR017850">
    <property type="entry name" value="Alkaline_phosphatase_core_sf"/>
</dbReference>
<feature type="region of interest" description="Disordered" evidence="6">
    <location>
        <begin position="1472"/>
        <end position="1491"/>
    </location>
</feature>
<dbReference type="GeneID" id="136810191"/>
<keyword evidence="11" id="KW-1185">Reference proteome</keyword>
<name>A0A7M5V0I6_9CNID</name>
<dbReference type="PANTHER" id="PTHR10342:SF273">
    <property type="entry name" value="RE14504P"/>
    <property type="match status" value="1"/>
</dbReference>
<feature type="compositionally biased region" description="Polar residues" evidence="6">
    <location>
        <begin position="827"/>
        <end position="837"/>
    </location>
</feature>
<feature type="domain" description="Sulfatase N-terminal" evidence="9">
    <location>
        <begin position="52"/>
        <end position="372"/>
    </location>
</feature>
<feature type="region of interest" description="Disordered" evidence="6">
    <location>
        <begin position="853"/>
        <end position="891"/>
    </location>
</feature>
<comment type="similarity">
    <text evidence="2">Belongs to the sulfatase family.</text>
</comment>
<dbReference type="OrthoDB" id="5811401at2759"/>
<feature type="compositionally biased region" description="Polar residues" evidence="6">
    <location>
        <begin position="1102"/>
        <end position="1123"/>
    </location>
</feature>
<keyword evidence="8" id="KW-0732">Signal</keyword>
<evidence type="ECO:0000256" key="8">
    <source>
        <dbReference type="SAM" id="SignalP"/>
    </source>
</evidence>
<feature type="signal peptide" evidence="8">
    <location>
        <begin position="1"/>
        <end position="27"/>
    </location>
</feature>
<evidence type="ECO:0000313" key="11">
    <source>
        <dbReference type="Proteomes" id="UP000594262"/>
    </source>
</evidence>
<feature type="region of interest" description="Disordered" evidence="6">
    <location>
        <begin position="1190"/>
        <end position="1212"/>
    </location>
</feature>
<feature type="compositionally biased region" description="Low complexity" evidence="6">
    <location>
        <begin position="1190"/>
        <end position="1199"/>
    </location>
</feature>
<dbReference type="Pfam" id="PF00884">
    <property type="entry name" value="Sulfatase"/>
    <property type="match status" value="1"/>
</dbReference>
<dbReference type="InterPro" id="IPR047115">
    <property type="entry name" value="ARSB"/>
</dbReference>
<feature type="region of interest" description="Disordered" evidence="6">
    <location>
        <begin position="1439"/>
        <end position="1467"/>
    </location>
</feature>
<keyword evidence="4" id="KW-0106">Calcium</keyword>
<dbReference type="InterPro" id="IPR000917">
    <property type="entry name" value="Sulfatase_N"/>
</dbReference>
<feature type="compositionally biased region" description="Low complexity" evidence="6">
    <location>
        <begin position="558"/>
        <end position="568"/>
    </location>
</feature>
<feature type="region of interest" description="Disordered" evidence="6">
    <location>
        <begin position="777"/>
        <end position="837"/>
    </location>
</feature>
<evidence type="ECO:0000256" key="3">
    <source>
        <dbReference type="ARBA" id="ARBA00022723"/>
    </source>
</evidence>
<evidence type="ECO:0000313" key="10">
    <source>
        <dbReference type="EnsemblMetazoa" id="CLYHEMP004285.1"/>
    </source>
</evidence>
<evidence type="ECO:0000256" key="6">
    <source>
        <dbReference type="SAM" id="MobiDB-lite"/>
    </source>
</evidence>
<dbReference type="GO" id="GO:0046872">
    <property type="term" value="F:metal ion binding"/>
    <property type="evidence" value="ECO:0007669"/>
    <property type="project" value="UniProtKB-KW"/>
</dbReference>
<dbReference type="EnsemblMetazoa" id="CLYHEMT004285.1">
    <property type="protein sequence ID" value="CLYHEMP004285.1"/>
    <property type="gene ID" value="CLYHEMG004285"/>
</dbReference>
<keyword evidence="7" id="KW-0812">Transmembrane</keyword>
<organism evidence="10 11">
    <name type="scientific">Clytia hemisphaerica</name>
    <dbReference type="NCBI Taxonomy" id="252671"/>
    <lineage>
        <taxon>Eukaryota</taxon>
        <taxon>Metazoa</taxon>
        <taxon>Cnidaria</taxon>
        <taxon>Hydrozoa</taxon>
        <taxon>Hydroidolina</taxon>
        <taxon>Leptothecata</taxon>
        <taxon>Obeliida</taxon>
        <taxon>Clytiidae</taxon>
        <taxon>Clytia</taxon>
    </lineage>
</organism>
<feature type="region of interest" description="Disordered" evidence="6">
    <location>
        <begin position="558"/>
        <end position="593"/>
    </location>
</feature>
<dbReference type="PANTHER" id="PTHR10342">
    <property type="entry name" value="ARYLSULFATASE"/>
    <property type="match status" value="1"/>
</dbReference>
<comment type="cofactor">
    <cofactor evidence="1">
        <name>Ca(2+)</name>
        <dbReference type="ChEBI" id="CHEBI:29108"/>
    </cofactor>
</comment>
<sequence length="1542" mass="166439">MVLFPITRNLCWFICLSITLTINETHQQQMGDAGGAGGGGGKEEATYDAKRPNIVFIVAEDLGWDDIALHGSKQIQTPTMDDLARSGVLLNSYYVSPSPFATRVEIMTGKYATKLGVQHGIFHNKQPSGLPENEKILPEYLKDLGYSTHAVGKWGLGFYKEKMLPWKRGFDTFYGGLTSSTCDYYTHSAFNEDYGLDLRSNEEVVHNETGKYATELYTEQAVDIINTYSEEKPFFLYVSHQAVHSGNLYDPLQVPDRYLNNLKYIKDPKRQKFAGMVNALDESILNISIALSDRGFMSNTVVIFTSLSGGAVGGMELSMGSNYPLRGSKMTLWEGGLRTVAFLVSDLINDTSFVNEELFHSTDWLPTILHLATAGEDMPDVIPQLDGYNTWDSMTHKKTISPRFEILHQFDPIQNNQCALRVGDYKIIVNQDIGYYGDWFPRPSEIDELKNRTEPKNTMSNAKIRCDKNYPHPFLQMHAPPCDPMKKPCLFNIQWDPCEFHNLASFMPNTLKVLRDRLNYYHRVVKKPSYPALDNAADPENYGGVWGPWKGLIQANATQQNDTTQQEDNSPHGNETSQQSVNAPVPSSNYPGVLVPTSSSLNHSTLQSGFGDQGSYINTTASPVLQQINHTTVYPESIYPDPSLLIGGTRNTTDSTTTTPAPPTPIDHSNKTADLAGYLVGHGKEITIAKNGEFATESNTSDTYGVLSENTKAQLNTLGGKLQTNDTEIGLHSKNLEVHQNKSKEAITFGKDLDWMKALDMSTQTTHKENSFVVTGQQFSNDNNGTTSPANQTIPTTSNQTSTEVFDASNHTLGEGPEHQVNGGPGQSTSNNETSTNYIPTISASIAPSTDLSNVVPQAKADHESASQRNGNKTEFVGTENGSETYSESEAGGQVMNKINSNSTGIKDAYYNAQLDTVADAGANGPKMMNSTSTMTSGGKINTDKIPAASEFIPKPQYTKVEKPAMARPTNDVINPLQVNDTAFDSSQAAGAGAGAGAGAESLTEVGSLADTMASIGQNHTEASTKTLDSDGGLLQVKGNQTVSMYPQEMGGGMTNPTFPNRTKSGTEIFITDDMRSGTGTSTEAGSTSESQVGSFGGSGSKVASNQTSPSQNKTSPANTASGVTEEAIKIGGSKHAGHMTLVSPGATNQRVFQSVSDVISDSSMPQLCPDGRDCINKPITNENIITSTNATTGATSNGKSNAQPVGGKDGGEDNKFNGTVWFHNKKFAIVGTANEIDKIGSPPEKEASSVKNDHIPEQPSKPLLIPSPVPMKKQNIGFNVMLPSTFIKQLANIPKFKEVESSLQSTIGRKSQEQLSFIRRPRPKAAIKKVLDMITDPTRTRKANVPVPHVSDILSSAIHEPDTVEMMAMDTKEGDMGDMGAVKPVSRDTVLEVPAQKSEQRNQTSDSTINANTASNIQHQATSSETSGDLGSIVTLVGKSNSKRTKQNDSTNAIDDNNAQKKTMESSEHLALKHTQHNTSSSGETNAANVNQVSGPSNSIIVSSVIVVLIAAFVVVGMAVVAVVAVVARHCNLGKHLQTAS</sequence>
<evidence type="ECO:0000256" key="7">
    <source>
        <dbReference type="SAM" id="Phobius"/>
    </source>
</evidence>
<feature type="chain" id="PRO_5029775972" description="Sulfatase N-terminal domain-containing protein" evidence="8">
    <location>
        <begin position="28"/>
        <end position="1542"/>
    </location>
</feature>
<evidence type="ECO:0000256" key="5">
    <source>
        <dbReference type="ARBA" id="ARBA00023180"/>
    </source>
</evidence>
<dbReference type="GO" id="GO:0008484">
    <property type="term" value="F:sulfuric ester hydrolase activity"/>
    <property type="evidence" value="ECO:0007669"/>
    <property type="project" value="InterPro"/>
</dbReference>
<reference evidence="10" key="1">
    <citation type="submission" date="2021-01" db="UniProtKB">
        <authorList>
            <consortium name="EnsemblMetazoa"/>
        </authorList>
    </citation>
    <scope>IDENTIFICATION</scope>
</reference>
<accession>A0A7M5V0I6</accession>